<protein>
    <submittedName>
        <fullName evidence="3">Terminase</fullName>
    </submittedName>
</protein>
<dbReference type="Proteomes" id="UP000017175">
    <property type="component" value="Chromosome"/>
</dbReference>
<dbReference type="PANTHER" id="PTHR41287">
    <property type="match status" value="1"/>
</dbReference>
<dbReference type="RefSeq" id="WP_017337708.1">
    <property type="nucleotide sequence ID" value="NZ_CP010945.1"/>
</dbReference>
<feature type="domain" description="Terminase large subunit-like ATPase" evidence="1">
    <location>
        <begin position="63"/>
        <end position="237"/>
    </location>
</feature>
<gene>
    <name evidence="3" type="ORF">B723_16400</name>
</gene>
<dbReference type="GO" id="GO:0004519">
    <property type="term" value="F:endonuclease activity"/>
    <property type="evidence" value="ECO:0007669"/>
    <property type="project" value="InterPro"/>
</dbReference>
<accession>A0A0K1QQ70</accession>
<dbReference type="OrthoDB" id="9760250at2"/>
<sequence>MEWTTACPDWERRILASESLVPVVPLFPTERTEAMEVFKQLRVADMAGKPTMGEVSRDWIIDFVGSVFGSYDPEQGRRLITEFFLLISKKNTKSTTAAGIMLTALIRNWRHSAEFLILAPTIEIANNSFFPARDMVNSDDELSELLQVQDHTRTITHRLTGATLKVVAADSDTVGGKKATGVLIDELWLFGKRPNAENMLREACGGLASRPEGFTIFLSTQSDEPPAGVFRQKLNYARGVRDGRINDKRFLPVIYEFPEEMIKANKHRDPANFFVTNPNMGASVDTEFLLREFQKANEDGEESMRGFLAKHLNVEIGLALRSDRWAGAEFWEAQARPAGVSFEYLLDRSEVIDVGIDGGGLDDLLGFAAIGRDRDTREWLLWTHAWAHPSVLIRRKSEAARFHDFARDGHLTLVKTIGDDVAEVAQLVARIEMAGLLDKVGVDPAGVGAILDALVEAEVPEEKVIGISQGWKLGGAIKTTERRLAEGGLVHGGQPLMNWCCGNARVEPRGNSILITKQASGFAKIDPLMATFNAVSLISLNPQAQGGLDNYLSGGFFGLIGSN</sequence>
<dbReference type="eggNOG" id="COG4626">
    <property type="taxonomic scope" value="Bacteria"/>
</dbReference>
<evidence type="ECO:0000259" key="2">
    <source>
        <dbReference type="Pfam" id="PF20441"/>
    </source>
</evidence>
<dbReference type="Pfam" id="PF03354">
    <property type="entry name" value="TerL_ATPase"/>
    <property type="match status" value="1"/>
</dbReference>
<dbReference type="EMBL" id="CP010945">
    <property type="protein sequence ID" value="AKV07909.1"/>
    <property type="molecule type" value="Genomic_DNA"/>
</dbReference>
<evidence type="ECO:0000259" key="1">
    <source>
        <dbReference type="Pfam" id="PF03354"/>
    </source>
</evidence>
<organism evidence="3 4">
    <name type="scientific">Pseudomonas fluorescens NCIMB 11764</name>
    <dbReference type="NCBI Taxonomy" id="1221522"/>
    <lineage>
        <taxon>Bacteria</taxon>
        <taxon>Pseudomonadati</taxon>
        <taxon>Pseudomonadota</taxon>
        <taxon>Gammaproteobacteria</taxon>
        <taxon>Pseudomonadales</taxon>
        <taxon>Pseudomonadaceae</taxon>
        <taxon>Pseudomonas</taxon>
    </lineage>
</organism>
<evidence type="ECO:0000313" key="4">
    <source>
        <dbReference type="Proteomes" id="UP000017175"/>
    </source>
</evidence>
<dbReference type="Gene3D" id="3.40.50.300">
    <property type="entry name" value="P-loop containing nucleotide triphosphate hydrolases"/>
    <property type="match status" value="1"/>
</dbReference>
<dbReference type="InterPro" id="IPR046461">
    <property type="entry name" value="TerL_ATPase"/>
</dbReference>
<evidence type="ECO:0000313" key="3">
    <source>
        <dbReference type="EMBL" id="AKV07909.1"/>
    </source>
</evidence>
<feature type="domain" description="Terminase large subunit-like endonuclease" evidence="2">
    <location>
        <begin position="256"/>
        <end position="536"/>
    </location>
</feature>
<reference evidence="3 4" key="1">
    <citation type="journal article" date="2012" name="J. Bacteriol.">
        <title>Draft genome sequence of the cyanide-utilizing bacterium Pseudomonas fluorescens strain NCIMB 11764.</title>
        <authorList>
            <person name="Vilo C.A."/>
            <person name="Benedik M.J."/>
            <person name="Kunz D.A."/>
            <person name="Dong Q."/>
        </authorList>
    </citation>
    <scope>NUCLEOTIDE SEQUENCE [LARGE SCALE GENOMIC DNA]</scope>
    <source>
        <strain evidence="3 4">NCIMB 11764</strain>
    </source>
</reference>
<proteinExistence type="predicted"/>
<dbReference type="PANTHER" id="PTHR41287:SF1">
    <property type="entry name" value="PROTEIN YMFN"/>
    <property type="match status" value="1"/>
</dbReference>
<dbReference type="InterPro" id="IPR046462">
    <property type="entry name" value="TerL_nuclease"/>
</dbReference>
<name>A0A0K1QQ70_PSEFL</name>
<dbReference type="Pfam" id="PF20441">
    <property type="entry name" value="TerL_nuclease"/>
    <property type="match status" value="1"/>
</dbReference>
<dbReference type="InterPro" id="IPR027417">
    <property type="entry name" value="P-loop_NTPase"/>
</dbReference>
<dbReference type="AlphaFoldDB" id="A0A0K1QQ70"/>
<dbReference type="InterPro" id="IPR005021">
    <property type="entry name" value="Terminase_largesu-like"/>
</dbReference>